<protein>
    <submittedName>
        <fullName evidence="1">Uncharacterized protein</fullName>
    </submittedName>
</protein>
<sequence length="86" mass="10240">MFIVQDFVCLLSKEKEEHFHCKLFLHVDLNQDNHCEDINFAACTMILVTDYYHQSSEKNTIIFYHRSFQLQPPIDTEINWSDVTTV</sequence>
<gene>
    <name evidence="1" type="ORF">MS3_04686</name>
</gene>
<name>A0A094ZQH7_SCHHA</name>
<evidence type="ECO:0000313" key="1">
    <source>
        <dbReference type="EMBL" id="KGB36392.1"/>
    </source>
</evidence>
<accession>A0A094ZQH7</accession>
<proteinExistence type="predicted"/>
<reference evidence="1" key="1">
    <citation type="journal article" date="2012" name="Nat. Genet.">
        <title>Whole-genome sequence of Schistosoma haematobium.</title>
        <authorList>
            <person name="Young N.D."/>
            <person name="Jex A.R."/>
            <person name="Li B."/>
            <person name="Liu S."/>
            <person name="Yang L."/>
            <person name="Xiong Z."/>
            <person name="Li Y."/>
            <person name="Cantacessi C."/>
            <person name="Hall R.S."/>
            <person name="Xu X."/>
            <person name="Chen F."/>
            <person name="Wu X."/>
            <person name="Zerlotini A."/>
            <person name="Oliveira G."/>
            <person name="Hofmann A."/>
            <person name="Zhang G."/>
            <person name="Fang X."/>
            <person name="Kang Y."/>
            <person name="Campbell B.E."/>
            <person name="Loukas A."/>
            <person name="Ranganathan S."/>
            <person name="Rollinson D."/>
            <person name="Rinaldi G."/>
            <person name="Brindley P.J."/>
            <person name="Yang H."/>
            <person name="Wang J."/>
            <person name="Wang J."/>
            <person name="Gasser R.B."/>
        </authorList>
    </citation>
    <scope>NUCLEOTIDE SEQUENCE [LARGE SCALE GENOMIC DNA]</scope>
</reference>
<dbReference type="AlphaFoldDB" id="A0A094ZQH7"/>
<dbReference type="EMBL" id="KL250771">
    <property type="protein sequence ID" value="KGB36392.1"/>
    <property type="molecule type" value="Genomic_DNA"/>
</dbReference>
<organism evidence="1">
    <name type="scientific">Schistosoma haematobium</name>
    <name type="common">Blood fluke</name>
    <dbReference type="NCBI Taxonomy" id="6185"/>
    <lineage>
        <taxon>Eukaryota</taxon>
        <taxon>Metazoa</taxon>
        <taxon>Spiralia</taxon>
        <taxon>Lophotrochozoa</taxon>
        <taxon>Platyhelminthes</taxon>
        <taxon>Trematoda</taxon>
        <taxon>Digenea</taxon>
        <taxon>Strigeidida</taxon>
        <taxon>Schistosomatoidea</taxon>
        <taxon>Schistosomatidae</taxon>
        <taxon>Schistosoma</taxon>
    </lineage>
</organism>